<comment type="caution">
    <text evidence="2">The sequence shown here is derived from an EMBL/GenBank/DDBJ whole genome shotgun (WGS) entry which is preliminary data.</text>
</comment>
<sequence>MEVATGRYIAFPDSDDSWHPKKLARQHAFMTANKIGFSFAAYYRNEPNGKKRFVAAPAEMTYKKLLRNTTIGCLTVMIDRTIVGNILLVNIFAQSQHACQR</sequence>
<keyword evidence="2" id="KW-0808">Transferase</keyword>
<reference evidence="2 3" key="1">
    <citation type="submission" date="2020-03" db="EMBL/GenBank/DDBJ databases">
        <title>Soil Listeria distribution.</title>
        <authorList>
            <person name="Liao J."/>
            <person name="Wiedmann M."/>
        </authorList>
    </citation>
    <scope>NUCLEOTIDE SEQUENCE [LARGE SCALE GENOMIC DNA]</scope>
    <source>
        <strain evidence="2 3">FSL L7-1547</strain>
    </source>
</reference>
<accession>A0A7X0XGD0</accession>
<dbReference type="Gene3D" id="3.90.550.10">
    <property type="entry name" value="Spore Coat Polysaccharide Biosynthesis Protein SpsA, Chain A"/>
    <property type="match status" value="1"/>
</dbReference>
<dbReference type="SUPFAM" id="SSF53448">
    <property type="entry name" value="Nucleotide-diphospho-sugar transferases"/>
    <property type="match status" value="1"/>
</dbReference>
<proteinExistence type="predicted"/>
<dbReference type="GO" id="GO:0016740">
    <property type="term" value="F:transferase activity"/>
    <property type="evidence" value="ECO:0007669"/>
    <property type="project" value="UniProtKB-KW"/>
</dbReference>
<protein>
    <submittedName>
        <fullName evidence="2">Glycosyltransferase</fullName>
    </submittedName>
</protein>
<dbReference type="AlphaFoldDB" id="A0A7X0XGD0"/>
<organism evidence="2 3">
    <name type="scientific">Listeria booriae</name>
    <dbReference type="NCBI Taxonomy" id="1552123"/>
    <lineage>
        <taxon>Bacteria</taxon>
        <taxon>Bacillati</taxon>
        <taxon>Bacillota</taxon>
        <taxon>Bacilli</taxon>
        <taxon>Bacillales</taxon>
        <taxon>Listeriaceae</taxon>
        <taxon>Listeria</taxon>
    </lineage>
</organism>
<dbReference type="Proteomes" id="UP000533953">
    <property type="component" value="Unassembled WGS sequence"/>
</dbReference>
<dbReference type="Pfam" id="PF00535">
    <property type="entry name" value="Glycos_transf_2"/>
    <property type="match status" value="1"/>
</dbReference>
<feature type="domain" description="Glycosyltransferase 2-like" evidence="1">
    <location>
        <begin position="2"/>
        <end position="56"/>
    </location>
</feature>
<evidence type="ECO:0000313" key="2">
    <source>
        <dbReference type="EMBL" id="MBC1493211.1"/>
    </source>
</evidence>
<gene>
    <name evidence="2" type="ORF">HCI99_15430</name>
</gene>
<evidence type="ECO:0000313" key="3">
    <source>
        <dbReference type="Proteomes" id="UP000533953"/>
    </source>
</evidence>
<name>A0A7X0XGD0_9LIST</name>
<evidence type="ECO:0000259" key="1">
    <source>
        <dbReference type="Pfam" id="PF00535"/>
    </source>
</evidence>
<dbReference type="InterPro" id="IPR029044">
    <property type="entry name" value="Nucleotide-diphossugar_trans"/>
</dbReference>
<dbReference type="InterPro" id="IPR001173">
    <property type="entry name" value="Glyco_trans_2-like"/>
</dbReference>
<dbReference type="EMBL" id="JAASTX010000028">
    <property type="protein sequence ID" value="MBC1493211.1"/>
    <property type="molecule type" value="Genomic_DNA"/>
</dbReference>